<sequence length="101" mass="11060">MRLQVKVSALPVSGRPYNCWGIDLTCARSAARPLAPPYLRPTSLPCWVGHVGGLVVRRRDDVAARSLCVISFFPPGEDLLEAPDEDVEDEVLCLAASSRWP</sequence>
<reference evidence="1 2" key="1">
    <citation type="journal article" date="2014" name="Agronomy (Basel)">
        <title>A Draft Genome Sequence for Ensete ventricosum, the Drought-Tolerant Tree Against Hunger.</title>
        <authorList>
            <person name="Harrison J."/>
            <person name="Moore K.A."/>
            <person name="Paszkiewicz K."/>
            <person name="Jones T."/>
            <person name="Grant M."/>
            <person name="Ambacheew D."/>
            <person name="Muzemil S."/>
            <person name="Studholme D.J."/>
        </authorList>
    </citation>
    <scope>NUCLEOTIDE SEQUENCE [LARGE SCALE GENOMIC DNA]</scope>
</reference>
<name>A0A426Y629_ENSVE</name>
<proteinExistence type="predicted"/>
<dbReference type="EMBL" id="AMZH03014684">
    <property type="protein sequence ID" value="RRT47216.1"/>
    <property type="molecule type" value="Genomic_DNA"/>
</dbReference>
<protein>
    <submittedName>
        <fullName evidence="1">Uncharacterized protein</fullName>
    </submittedName>
</protein>
<dbReference type="AlphaFoldDB" id="A0A426Y629"/>
<dbReference type="Proteomes" id="UP000287651">
    <property type="component" value="Unassembled WGS sequence"/>
</dbReference>
<evidence type="ECO:0000313" key="2">
    <source>
        <dbReference type="Proteomes" id="UP000287651"/>
    </source>
</evidence>
<evidence type="ECO:0000313" key="1">
    <source>
        <dbReference type="EMBL" id="RRT47216.1"/>
    </source>
</evidence>
<gene>
    <name evidence="1" type="ORF">B296_00033600</name>
</gene>
<comment type="caution">
    <text evidence="1">The sequence shown here is derived from an EMBL/GenBank/DDBJ whole genome shotgun (WGS) entry which is preliminary data.</text>
</comment>
<organism evidence="1 2">
    <name type="scientific">Ensete ventricosum</name>
    <name type="common">Abyssinian banana</name>
    <name type="synonym">Musa ensete</name>
    <dbReference type="NCBI Taxonomy" id="4639"/>
    <lineage>
        <taxon>Eukaryota</taxon>
        <taxon>Viridiplantae</taxon>
        <taxon>Streptophyta</taxon>
        <taxon>Embryophyta</taxon>
        <taxon>Tracheophyta</taxon>
        <taxon>Spermatophyta</taxon>
        <taxon>Magnoliopsida</taxon>
        <taxon>Liliopsida</taxon>
        <taxon>Zingiberales</taxon>
        <taxon>Musaceae</taxon>
        <taxon>Ensete</taxon>
    </lineage>
</organism>
<accession>A0A426Y629</accession>